<organism evidence="1 2">
    <name type="scientific">Coregonus suidteri</name>
    <dbReference type="NCBI Taxonomy" id="861788"/>
    <lineage>
        <taxon>Eukaryota</taxon>
        <taxon>Metazoa</taxon>
        <taxon>Chordata</taxon>
        <taxon>Craniata</taxon>
        <taxon>Vertebrata</taxon>
        <taxon>Euteleostomi</taxon>
        <taxon>Actinopterygii</taxon>
        <taxon>Neopterygii</taxon>
        <taxon>Teleostei</taxon>
        <taxon>Protacanthopterygii</taxon>
        <taxon>Salmoniformes</taxon>
        <taxon>Salmonidae</taxon>
        <taxon>Coregoninae</taxon>
        <taxon>Coregonus</taxon>
    </lineage>
</organism>
<evidence type="ECO:0000313" key="1">
    <source>
        <dbReference type="EMBL" id="KAK6285179.1"/>
    </source>
</evidence>
<accession>A0AAN8KFZ0</accession>
<dbReference type="GO" id="GO:0005634">
    <property type="term" value="C:nucleus"/>
    <property type="evidence" value="ECO:0007669"/>
    <property type="project" value="TreeGrafter"/>
</dbReference>
<protein>
    <recommendedName>
        <fullName evidence="3">Methyltransferase-like protein 22</fullName>
    </recommendedName>
</protein>
<dbReference type="InterPro" id="IPR029063">
    <property type="entry name" value="SAM-dependent_MTases_sf"/>
</dbReference>
<name>A0AAN8KFZ0_9TELE</name>
<dbReference type="EMBL" id="JAGTTL010000739">
    <property type="protein sequence ID" value="KAK6285179.1"/>
    <property type="molecule type" value="Genomic_DNA"/>
</dbReference>
<keyword evidence="2" id="KW-1185">Reference proteome</keyword>
<dbReference type="Gene3D" id="3.40.50.150">
    <property type="entry name" value="Vaccinia Virus protein VP39"/>
    <property type="match status" value="1"/>
</dbReference>
<dbReference type="InterPro" id="IPR038899">
    <property type="entry name" value="METTL22"/>
</dbReference>
<proteinExistence type="predicted"/>
<sequence>IIIVLCCLFNRWGDDSIEYYSVVSLTGGEVRVRLLDWLRHDLCTDADTEFGWTEDEVADLHDNTTVIIAADVCYDDDLTDALFRTLYRICNQPPSPLYYIPVYREEAELHSETPGRILRGLRPFPPLSV</sequence>
<feature type="non-terminal residue" evidence="1">
    <location>
        <position position="1"/>
    </location>
</feature>
<dbReference type="PANTHER" id="PTHR23108">
    <property type="entry name" value="METHYLTRANSFERASE-RELATED"/>
    <property type="match status" value="1"/>
</dbReference>
<dbReference type="Proteomes" id="UP001356427">
    <property type="component" value="Unassembled WGS sequence"/>
</dbReference>
<gene>
    <name evidence="1" type="ORF">J4Q44_G00389950</name>
</gene>
<reference evidence="1 2" key="1">
    <citation type="submission" date="2021-04" db="EMBL/GenBank/DDBJ databases">
        <authorList>
            <person name="De Guttry C."/>
            <person name="Zahm M."/>
            <person name="Klopp C."/>
            <person name="Cabau C."/>
            <person name="Louis A."/>
            <person name="Berthelot C."/>
            <person name="Parey E."/>
            <person name="Roest Crollius H."/>
            <person name="Montfort J."/>
            <person name="Robinson-Rechavi M."/>
            <person name="Bucao C."/>
            <person name="Bouchez O."/>
            <person name="Gislard M."/>
            <person name="Lluch J."/>
            <person name="Milhes M."/>
            <person name="Lampietro C."/>
            <person name="Lopez Roques C."/>
            <person name="Donnadieu C."/>
            <person name="Braasch I."/>
            <person name="Desvignes T."/>
            <person name="Postlethwait J."/>
            <person name="Bobe J."/>
            <person name="Wedekind C."/>
            <person name="Guiguen Y."/>
        </authorList>
    </citation>
    <scope>NUCLEOTIDE SEQUENCE [LARGE SCALE GENOMIC DNA]</scope>
    <source>
        <strain evidence="1">Cs_M1</strain>
        <tissue evidence="1">Blood</tissue>
    </source>
</reference>
<dbReference type="PANTHER" id="PTHR23108:SF0">
    <property type="entry name" value="METHYLTRANSFERASE-LIKE PROTEIN 22"/>
    <property type="match status" value="1"/>
</dbReference>
<comment type="caution">
    <text evidence="1">The sequence shown here is derived from an EMBL/GenBank/DDBJ whole genome shotgun (WGS) entry which is preliminary data.</text>
</comment>
<evidence type="ECO:0000313" key="2">
    <source>
        <dbReference type="Proteomes" id="UP001356427"/>
    </source>
</evidence>
<dbReference type="GO" id="GO:0008276">
    <property type="term" value="F:protein methyltransferase activity"/>
    <property type="evidence" value="ECO:0007669"/>
    <property type="project" value="InterPro"/>
</dbReference>
<evidence type="ECO:0008006" key="3">
    <source>
        <dbReference type="Google" id="ProtNLM"/>
    </source>
</evidence>
<dbReference type="AlphaFoldDB" id="A0AAN8KFZ0"/>